<gene>
    <name evidence="1" type="ORF">EB1_25410</name>
</gene>
<dbReference type="Proteomes" id="UP000321245">
    <property type="component" value="Unassembled WGS sequence"/>
</dbReference>
<evidence type="ECO:0000313" key="1">
    <source>
        <dbReference type="EMBL" id="GEM52751.1"/>
    </source>
</evidence>
<name>A0A511NKJ0_9FLAO</name>
<dbReference type="RefSeq" id="WP_019976900.1">
    <property type="nucleotide sequence ID" value="NZ_BJXC01000019.1"/>
</dbReference>
<dbReference type="AlphaFoldDB" id="A0A511NKJ0"/>
<dbReference type="GeneID" id="84651459"/>
<keyword evidence="2" id="KW-1185">Reference proteome</keyword>
<dbReference type="EMBL" id="BJXC01000019">
    <property type="protein sequence ID" value="GEM52751.1"/>
    <property type="molecule type" value="Genomic_DNA"/>
</dbReference>
<dbReference type="STRING" id="1218108.GCA_000382425_03434"/>
<protein>
    <submittedName>
        <fullName evidence="1">Uncharacterized protein</fullName>
    </submittedName>
</protein>
<organism evidence="1 2">
    <name type="scientific">Empedobacter brevis NBRC 14943 = ATCC 43319</name>
    <dbReference type="NCBI Taxonomy" id="1218108"/>
    <lineage>
        <taxon>Bacteria</taxon>
        <taxon>Pseudomonadati</taxon>
        <taxon>Bacteroidota</taxon>
        <taxon>Flavobacteriia</taxon>
        <taxon>Flavobacteriales</taxon>
        <taxon>Weeksellaceae</taxon>
        <taxon>Empedobacter</taxon>
    </lineage>
</organism>
<reference evidence="1 2" key="1">
    <citation type="submission" date="2019-07" db="EMBL/GenBank/DDBJ databases">
        <title>Whole genome shotgun sequence of Empedobacter brevis NBRC 14943.</title>
        <authorList>
            <person name="Hosoyama A."/>
            <person name="Uohara A."/>
            <person name="Ohji S."/>
            <person name="Ichikawa N."/>
        </authorList>
    </citation>
    <scope>NUCLEOTIDE SEQUENCE [LARGE SCALE GENOMIC DNA]</scope>
    <source>
        <strain evidence="1 2">NBRC 14943</strain>
    </source>
</reference>
<proteinExistence type="predicted"/>
<sequence length="96" mass="11820">MKKTTVLSEHMQDSLLEHMRIRVAIKRCNFGIKLAKKYFKDFEMTKFELYREYAQDILRPYYNELLAEEYLIEKYKHLYREDFCKSKLIAEKILNI</sequence>
<evidence type="ECO:0000313" key="2">
    <source>
        <dbReference type="Proteomes" id="UP000321245"/>
    </source>
</evidence>
<accession>A0A511NKJ0</accession>
<comment type="caution">
    <text evidence="1">The sequence shown here is derived from an EMBL/GenBank/DDBJ whole genome shotgun (WGS) entry which is preliminary data.</text>
</comment>